<protein>
    <submittedName>
        <fullName evidence="2">Transcriptional regulator, AbrB family</fullName>
    </submittedName>
</protein>
<dbReference type="PANTHER" id="PTHR34860:SF6">
    <property type="entry name" value="REPRESSOR-LIKE PROTEIN SSO7C3"/>
    <property type="match status" value="1"/>
</dbReference>
<dbReference type="KEGG" id="fpl:Ferp_0856"/>
<evidence type="ECO:0000313" key="2">
    <source>
        <dbReference type="EMBL" id="ADC65024.1"/>
    </source>
</evidence>
<proteinExistence type="predicted"/>
<dbReference type="PANTHER" id="PTHR34860">
    <property type="entry name" value="REPRESSOR-LIKE PROTEIN SSO7C3"/>
    <property type="match status" value="1"/>
</dbReference>
<evidence type="ECO:0000313" key="3">
    <source>
        <dbReference type="Proteomes" id="UP000002613"/>
    </source>
</evidence>
<dbReference type="InterPro" id="IPR007159">
    <property type="entry name" value="SpoVT-AbrB_dom"/>
</dbReference>
<dbReference type="Proteomes" id="UP000002613">
    <property type="component" value="Chromosome"/>
</dbReference>
<dbReference type="InterPro" id="IPR037914">
    <property type="entry name" value="SpoVT-AbrB_sf"/>
</dbReference>
<organism evidence="2 3">
    <name type="scientific">Ferroglobus placidus (strain DSM 10642 / AEDII12DO)</name>
    <dbReference type="NCBI Taxonomy" id="589924"/>
    <lineage>
        <taxon>Archaea</taxon>
        <taxon>Methanobacteriati</taxon>
        <taxon>Methanobacteriota</taxon>
        <taxon>Archaeoglobi</taxon>
        <taxon>Archaeoglobales</taxon>
        <taxon>Archaeoglobaceae</taxon>
        <taxon>Ferroglobus</taxon>
    </lineage>
</organism>
<sequence length="75" mass="8853">MRVKITRNYQITIPAEVRKKMGLKIGDLLEVEYDKNKEVIIIRKVKEERRTLKVGRRLTPEDIENLMTKGLSENL</sequence>
<accession>D3RX11</accession>
<dbReference type="eggNOG" id="arCOG00815">
    <property type="taxonomic scope" value="Archaea"/>
</dbReference>
<reference evidence="2 3" key="2">
    <citation type="journal article" date="2011" name="Stand. Genomic Sci.">
        <title>Complete genome sequence of Ferroglobus placidus AEDII12DO.</title>
        <authorList>
            <person name="Anderson I."/>
            <person name="Risso C."/>
            <person name="Holmes D."/>
            <person name="Lucas S."/>
            <person name="Copeland A."/>
            <person name="Lapidus A."/>
            <person name="Cheng J.F."/>
            <person name="Bruce D."/>
            <person name="Goodwin L."/>
            <person name="Pitluck S."/>
            <person name="Saunders E."/>
            <person name="Brettin T."/>
            <person name="Detter J.C."/>
            <person name="Han C."/>
            <person name="Tapia R."/>
            <person name="Larimer F."/>
            <person name="Land M."/>
            <person name="Hauser L."/>
            <person name="Woyke T."/>
            <person name="Lovley D."/>
            <person name="Kyrpides N."/>
            <person name="Ivanova N."/>
        </authorList>
    </citation>
    <scope>NUCLEOTIDE SEQUENCE [LARGE SCALE GENOMIC DNA]</scope>
    <source>
        <strain evidence="3">DSM 10642 / AEDII12DO</strain>
    </source>
</reference>
<evidence type="ECO:0000259" key="1">
    <source>
        <dbReference type="PROSITE" id="PS51740"/>
    </source>
</evidence>
<keyword evidence="3" id="KW-1185">Reference proteome</keyword>
<dbReference type="RefSeq" id="WP_012965367.1">
    <property type="nucleotide sequence ID" value="NC_013849.1"/>
</dbReference>
<gene>
    <name evidence="2" type="ordered locus">Ferp_0856</name>
</gene>
<dbReference type="SUPFAM" id="SSF89447">
    <property type="entry name" value="AbrB/MazE/MraZ-like"/>
    <property type="match status" value="1"/>
</dbReference>
<dbReference type="GO" id="GO:0003677">
    <property type="term" value="F:DNA binding"/>
    <property type="evidence" value="ECO:0007669"/>
    <property type="project" value="InterPro"/>
</dbReference>
<dbReference type="AlphaFoldDB" id="D3RX11"/>
<dbReference type="PaxDb" id="589924-Ferp_0856"/>
<dbReference type="Pfam" id="PF04014">
    <property type="entry name" value="MazE_antitoxin"/>
    <property type="match status" value="1"/>
</dbReference>
<dbReference type="STRING" id="589924.Ferp_0856"/>
<feature type="domain" description="SpoVT-AbrB" evidence="1">
    <location>
        <begin position="1"/>
        <end position="47"/>
    </location>
</feature>
<dbReference type="SMART" id="SM00966">
    <property type="entry name" value="SpoVT_AbrB"/>
    <property type="match status" value="1"/>
</dbReference>
<dbReference type="GeneID" id="8778362"/>
<dbReference type="EMBL" id="CP001899">
    <property type="protein sequence ID" value="ADC65024.1"/>
    <property type="molecule type" value="Genomic_DNA"/>
</dbReference>
<dbReference type="HOGENOM" id="CLU_158484_9_3_2"/>
<dbReference type="NCBIfam" id="TIGR01439">
    <property type="entry name" value="lp_hng_hel_AbrB"/>
    <property type="match status" value="1"/>
</dbReference>
<dbReference type="InterPro" id="IPR052975">
    <property type="entry name" value="Repressor-like_regulatory"/>
</dbReference>
<dbReference type="PROSITE" id="PS51740">
    <property type="entry name" value="SPOVT_ABRB"/>
    <property type="match status" value="1"/>
</dbReference>
<dbReference type="OrthoDB" id="30861at2157"/>
<reference evidence="3" key="1">
    <citation type="submission" date="2010-02" db="EMBL/GenBank/DDBJ databases">
        <title>Complete sequence of Ferroglobus placidus DSM 10642.</title>
        <authorList>
            <consortium name="US DOE Joint Genome Institute"/>
            <person name="Lucas S."/>
            <person name="Copeland A."/>
            <person name="Lapidus A."/>
            <person name="Cheng J.-F."/>
            <person name="Bruce D."/>
            <person name="Goodwin L."/>
            <person name="Pitluck S."/>
            <person name="Saunders E."/>
            <person name="Brettin T."/>
            <person name="Detter J.C."/>
            <person name="Han C."/>
            <person name="Tapia R."/>
            <person name="Larimer F."/>
            <person name="Land M."/>
            <person name="Hauser L."/>
            <person name="Kyrpides N."/>
            <person name="Ivanova N."/>
            <person name="Holmes D."/>
            <person name="Lovley D."/>
            <person name="Kyrpides N."/>
            <person name="Anderson I.J."/>
            <person name="Woyke T."/>
        </authorList>
    </citation>
    <scope>NUCLEOTIDE SEQUENCE [LARGE SCALE GENOMIC DNA]</scope>
    <source>
        <strain evidence="3">DSM 10642 / AEDII12DO</strain>
    </source>
</reference>
<dbReference type="Gene3D" id="2.10.260.10">
    <property type="match status" value="1"/>
</dbReference>
<name>D3RX11_FERPA</name>